<feature type="coiled-coil region" evidence="5">
    <location>
        <begin position="810"/>
        <end position="837"/>
    </location>
</feature>
<keyword evidence="9" id="KW-1185">Reference proteome</keyword>
<dbReference type="GO" id="GO:0005634">
    <property type="term" value="C:nucleus"/>
    <property type="evidence" value="ECO:0007669"/>
    <property type="project" value="TreeGrafter"/>
</dbReference>
<protein>
    <recommendedName>
        <fullName evidence="7">RING-type domain-containing protein</fullName>
    </recommendedName>
</protein>
<dbReference type="GO" id="GO:0061630">
    <property type="term" value="F:ubiquitin protein ligase activity"/>
    <property type="evidence" value="ECO:0007669"/>
    <property type="project" value="TreeGrafter"/>
</dbReference>
<feature type="coiled-coil region" evidence="5">
    <location>
        <begin position="644"/>
        <end position="692"/>
    </location>
</feature>
<name>A0A813SD43_ADIRI</name>
<evidence type="ECO:0000256" key="5">
    <source>
        <dbReference type="SAM" id="Coils"/>
    </source>
</evidence>
<dbReference type="PANTHER" id="PTHR45931:SF3">
    <property type="entry name" value="RING ZINC FINGER-CONTAINING PROTEIN"/>
    <property type="match status" value="1"/>
</dbReference>
<feature type="coiled-coil region" evidence="5">
    <location>
        <begin position="952"/>
        <end position="1000"/>
    </location>
</feature>
<evidence type="ECO:0000313" key="8">
    <source>
        <dbReference type="EMBL" id="CAF0793484.1"/>
    </source>
</evidence>
<sequence>MRTVTEADIFPVCILTGANNPTESIHVTKTISPHLSRSNSNSSVQDSVSCDYILVPSSPSSIPLPDTSSDDIWSDNQSDSEDEIDYLTEFVCPSGDEHEKSYSYDDDIDNDDIFLETHLTKNQLDSIDHSEDCKYQRPKRSHKKMKAQSQIKTKHAKSVKIKSHKKPLYIHHRLTKKVLLDEPSLRCMPSTGTVRLYTYEELRNIVYQHRYGYHSSYITDYSTSSRKARHVKSDHAIYIDESHLHSSAYQFREYTLNEYNIPDESSYDDTMVSFLLEMQNRDLSPEDYEMLLRLDERVQRKTVNTSILDTLPTVSANETHLDDQCTICMETYTLGQELKLLPCKHIFHSNCIETYLKDFSIQCPLDNLPLLAVYNIRSQLIVTPMSDLAETFQNDISQIFNERGLLRTELIAKEKLLTDAILQKNTLSQSLKQLRTERDDLFVNNQKLKQEKLAAEAEKSASTIHVTILKEEKSLLEQKLYQLTQHYEESRVQIEDLNRQNVALRNQKQHQHSMPIQSITDHRHELDELKRRNIELEQARESFVERHKHELQLVVNESNAKDEQIQSLERLLAQYEEKIEIDHRHTRELEQRIQDISQSCRSQVPDKLTLTNEELRTIETDPNGASILAIYRSSKSLFDILVDYARLQKQNETLINQNEKVESQRRHSENHLHQIQSELQQLKVQNERLQFLADSRQTEYEQAIRDKQTLFKEKLDLDRQLQQKLREFDDWLDDRNNMRAQIFNLLENGNVKGHSRSLPPMIDNEILARQGVVTFNSVEELYEQYMKTLADIRETDRFIVELEDNHSKEMTEISQREHLLKENLDQLRSKLDQTRADINIQSLAKQVLDREQQHSTPKAPMATIIMQTDLNVRDLKHIEDNVQQLQRIVNEKEIELSRAHDEMKLIQQRLDYAEKQSIADKRKIDDLQHIVDESLQRSNSLLVDVQTSEAVCEQLREQNRLIQYEYDQLLATVSNLKAEIDKLQIEKQQMSQLQEQVLDRIKQDIETKTASQEENLRNTRLQESVEELNSIMKDCVKQTELTNGTPAHVANLTKLEILYRQLQQRHQCDLEQHFAITESLKIKAKDAQTDLHKLERQCEEMRAKFDEEQMKSAAKVAELESKLRNADTTTVLTRLLPSATLENRLKEEEERTQQLRSWTNKLTEKIEHIQKQMAMDKKEYEEKMEEMRKVLKDTRNEYDVAEKRLEAAQEDQQKCLNEFKEKEEALEMEIFKLKTELDTSQATNVSLKETISIKENDIRVLHERILDSETKMISLEKEFFTLKEKYARQTKDHDFPISEPPSPIVVQQDLGIDDSSLDTGVELKTPGKRRRLASANEQTPSRKRIVRSQSFNCQSTKTDADEAVDDNDDAMSTTSEPPSAKKRRRRVNEVSTIRLPAVDEEGDNDRSTASPGGAAVTPTYNLRSRTRRLPQLQPNQTT</sequence>
<dbReference type="InterPro" id="IPR013083">
    <property type="entry name" value="Znf_RING/FYVE/PHD"/>
</dbReference>
<dbReference type="EMBL" id="CAJNOR010000092">
    <property type="protein sequence ID" value="CAF0793484.1"/>
    <property type="molecule type" value="Genomic_DNA"/>
</dbReference>
<feature type="coiled-coil region" evidence="5">
    <location>
        <begin position="1166"/>
        <end position="1236"/>
    </location>
</feature>
<reference evidence="8" key="1">
    <citation type="submission" date="2021-02" db="EMBL/GenBank/DDBJ databases">
        <authorList>
            <person name="Nowell W R."/>
        </authorList>
    </citation>
    <scope>NUCLEOTIDE SEQUENCE</scope>
</reference>
<evidence type="ECO:0000256" key="4">
    <source>
        <dbReference type="PROSITE-ProRule" id="PRU00175"/>
    </source>
</evidence>
<dbReference type="InterPro" id="IPR051834">
    <property type="entry name" value="RING_finger_E3_ligase"/>
</dbReference>
<proteinExistence type="predicted"/>
<dbReference type="SUPFAM" id="SSF57850">
    <property type="entry name" value="RING/U-box"/>
    <property type="match status" value="1"/>
</dbReference>
<feature type="compositionally biased region" description="Polar residues" evidence="6">
    <location>
        <begin position="1347"/>
        <end position="1357"/>
    </location>
</feature>
<keyword evidence="1" id="KW-0479">Metal-binding</keyword>
<dbReference type="InterPro" id="IPR001841">
    <property type="entry name" value="Znf_RING"/>
</dbReference>
<feature type="domain" description="RING-type" evidence="7">
    <location>
        <begin position="325"/>
        <end position="367"/>
    </location>
</feature>
<organism evidence="8 9">
    <name type="scientific">Adineta ricciae</name>
    <name type="common">Rotifer</name>
    <dbReference type="NCBI Taxonomy" id="249248"/>
    <lineage>
        <taxon>Eukaryota</taxon>
        <taxon>Metazoa</taxon>
        <taxon>Spiralia</taxon>
        <taxon>Gnathifera</taxon>
        <taxon>Rotifera</taxon>
        <taxon>Eurotatoria</taxon>
        <taxon>Bdelloidea</taxon>
        <taxon>Adinetida</taxon>
        <taxon>Adinetidae</taxon>
        <taxon>Adineta</taxon>
    </lineage>
</organism>
<dbReference type="SMART" id="SM00184">
    <property type="entry name" value="RING"/>
    <property type="match status" value="1"/>
</dbReference>
<evidence type="ECO:0000256" key="1">
    <source>
        <dbReference type="ARBA" id="ARBA00022723"/>
    </source>
</evidence>
<dbReference type="GO" id="GO:0008270">
    <property type="term" value="F:zinc ion binding"/>
    <property type="evidence" value="ECO:0007669"/>
    <property type="project" value="UniProtKB-KW"/>
</dbReference>
<gene>
    <name evidence="8" type="ORF">XAT740_LOCUS2605</name>
</gene>
<evidence type="ECO:0000259" key="7">
    <source>
        <dbReference type="PROSITE" id="PS50089"/>
    </source>
</evidence>
<evidence type="ECO:0000256" key="2">
    <source>
        <dbReference type="ARBA" id="ARBA00022771"/>
    </source>
</evidence>
<dbReference type="Pfam" id="PF17123">
    <property type="entry name" value="zf-RING_11"/>
    <property type="match status" value="1"/>
</dbReference>
<keyword evidence="5" id="KW-0175">Coiled coil</keyword>
<keyword evidence="2 4" id="KW-0863">Zinc-finger</keyword>
<feature type="coiled-coil region" evidence="5">
    <location>
        <begin position="1077"/>
        <end position="1111"/>
    </location>
</feature>
<keyword evidence="3" id="KW-0862">Zinc</keyword>
<dbReference type="Proteomes" id="UP000663828">
    <property type="component" value="Unassembled WGS sequence"/>
</dbReference>
<feature type="coiled-coil region" evidence="5">
    <location>
        <begin position="417"/>
        <end position="592"/>
    </location>
</feature>
<evidence type="ECO:0000313" key="9">
    <source>
        <dbReference type="Proteomes" id="UP000663828"/>
    </source>
</evidence>
<dbReference type="PANTHER" id="PTHR45931">
    <property type="entry name" value="SI:CH211-59O9.10"/>
    <property type="match status" value="1"/>
</dbReference>
<accession>A0A813SD43</accession>
<feature type="region of interest" description="Disordered" evidence="6">
    <location>
        <begin position="1316"/>
        <end position="1438"/>
    </location>
</feature>
<dbReference type="GO" id="GO:0006511">
    <property type="term" value="P:ubiquitin-dependent protein catabolic process"/>
    <property type="evidence" value="ECO:0007669"/>
    <property type="project" value="TreeGrafter"/>
</dbReference>
<feature type="compositionally biased region" description="Acidic residues" evidence="6">
    <location>
        <begin position="68"/>
        <end position="78"/>
    </location>
</feature>
<dbReference type="CDD" id="cd16454">
    <property type="entry name" value="RING-H2_PA-TM-RING"/>
    <property type="match status" value="1"/>
</dbReference>
<feature type="region of interest" description="Disordered" evidence="6">
    <location>
        <begin position="59"/>
        <end position="78"/>
    </location>
</feature>
<evidence type="ECO:0000256" key="3">
    <source>
        <dbReference type="ARBA" id="ARBA00022833"/>
    </source>
</evidence>
<dbReference type="Gene3D" id="3.30.40.10">
    <property type="entry name" value="Zinc/RING finger domain, C3HC4 (zinc finger)"/>
    <property type="match status" value="1"/>
</dbReference>
<evidence type="ECO:0000256" key="6">
    <source>
        <dbReference type="SAM" id="MobiDB-lite"/>
    </source>
</evidence>
<comment type="caution">
    <text evidence="8">The sequence shown here is derived from an EMBL/GenBank/DDBJ whole genome shotgun (WGS) entry which is preliminary data.</text>
</comment>
<feature type="coiled-coil region" evidence="5">
    <location>
        <begin position="875"/>
        <end position="916"/>
    </location>
</feature>
<dbReference type="PROSITE" id="PS50089">
    <property type="entry name" value="ZF_RING_2"/>
    <property type="match status" value="1"/>
</dbReference>